<evidence type="ECO:0000256" key="2">
    <source>
        <dbReference type="SAM" id="SignalP"/>
    </source>
</evidence>
<evidence type="ECO:0000313" key="4">
    <source>
        <dbReference type="Proteomes" id="UP001254759"/>
    </source>
</evidence>
<comment type="caution">
    <text evidence="3">The sequence shown here is derived from an EMBL/GenBank/DDBJ whole genome shotgun (WGS) entry which is preliminary data.</text>
</comment>
<dbReference type="EMBL" id="JAVDTT010000006">
    <property type="protein sequence ID" value="MDR6843250.1"/>
    <property type="molecule type" value="Genomic_DNA"/>
</dbReference>
<feature type="signal peptide" evidence="2">
    <location>
        <begin position="1"/>
        <end position="26"/>
    </location>
</feature>
<name>A0ABU1RWX3_9GAMM</name>
<keyword evidence="4" id="KW-1185">Reference proteome</keyword>
<keyword evidence="2" id="KW-0732">Signal</keyword>
<reference evidence="3 4" key="1">
    <citation type="submission" date="2023-07" db="EMBL/GenBank/DDBJ databases">
        <title>Sorghum-associated microbial communities from plants grown in Nebraska, USA.</title>
        <authorList>
            <person name="Schachtman D."/>
        </authorList>
    </citation>
    <scope>NUCLEOTIDE SEQUENCE [LARGE SCALE GENOMIC DNA]</scope>
    <source>
        <strain evidence="3 4">BE107</strain>
    </source>
</reference>
<proteinExistence type="predicted"/>
<organism evidence="3 4">
    <name type="scientific">Pseudoxanthomonas sacheonensis</name>
    <dbReference type="NCBI Taxonomy" id="443615"/>
    <lineage>
        <taxon>Bacteria</taxon>
        <taxon>Pseudomonadati</taxon>
        <taxon>Pseudomonadota</taxon>
        <taxon>Gammaproteobacteria</taxon>
        <taxon>Lysobacterales</taxon>
        <taxon>Lysobacteraceae</taxon>
        <taxon>Pseudoxanthomonas</taxon>
    </lineage>
</organism>
<dbReference type="Proteomes" id="UP001254759">
    <property type="component" value="Unassembled WGS sequence"/>
</dbReference>
<evidence type="ECO:0000256" key="1">
    <source>
        <dbReference type="SAM" id="MobiDB-lite"/>
    </source>
</evidence>
<accession>A0ABU1RWX3</accession>
<sequence>MNYKKIILLTCAAVITGCQMGAPATAATDSSPEKAKTESAMPTTETTKQETSSHKEATVAELNAFAEGNSKILSSQQGDLSGNGMQGVVLVLDHPGSGAEMLGEGTPRSTLLLMRDSAGQLQKVKQNDRLVPCAQCGGMAGDPFGYVRVDKGGFTALIEGGSRERWSDEYAFKYSAEQQDWLLDKAVRAVTDTETGEEKQIELTGKDFGTIRFEEFDPKTLPKVEGK</sequence>
<feature type="chain" id="PRO_5046078478" description="Lipoprotein" evidence="2">
    <location>
        <begin position="27"/>
        <end position="227"/>
    </location>
</feature>
<protein>
    <recommendedName>
        <fullName evidence="5">Lipoprotein</fullName>
    </recommendedName>
</protein>
<evidence type="ECO:0008006" key="5">
    <source>
        <dbReference type="Google" id="ProtNLM"/>
    </source>
</evidence>
<feature type="region of interest" description="Disordered" evidence="1">
    <location>
        <begin position="23"/>
        <end position="55"/>
    </location>
</feature>
<evidence type="ECO:0000313" key="3">
    <source>
        <dbReference type="EMBL" id="MDR6843250.1"/>
    </source>
</evidence>
<gene>
    <name evidence="3" type="ORF">J2W94_003563</name>
</gene>
<dbReference type="RefSeq" id="WP_310096261.1">
    <property type="nucleotide sequence ID" value="NZ_JAVDTT010000006.1"/>
</dbReference>
<dbReference type="PROSITE" id="PS51257">
    <property type="entry name" value="PROKAR_LIPOPROTEIN"/>
    <property type="match status" value="1"/>
</dbReference>